<dbReference type="AlphaFoldDB" id="A0A9P5ZRG8"/>
<feature type="domain" description="TEA" evidence="4">
    <location>
        <begin position="59"/>
        <end position="133"/>
    </location>
</feature>
<dbReference type="Pfam" id="PF01285">
    <property type="entry name" value="TEA"/>
    <property type="match status" value="1"/>
</dbReference>
<comment type="similarity">
    <text evidence="1">Belongs to the TEC1 family.</text>
</comment>
<evidence type="ECO:0000259" key="4">
    <source>
        <dbReference type="PROSITE" id="PS51088"/>
    </source>
</evidence>
<organism evidence="5 6">
    <name type="scientific">Pleurotus eryngii</name>
    <name type="common">Boletus of the steppes</name>
    <dbReference type="NCBI Taxonomy" id="5323"/>
    <lineage>
        <taxon>Eukaryota</taxon>
        <taxon>Fungi</taxon>
        <taxon>Dikarya</taxon>
        <taxon>Basidiomycota</taxon>
        <taxon>Agaricomycotina</taxon>
        <taxon>Agaricomycetes</taxon>
        <taxon>Agaricomycetidae</taxon>
        <taxon>Agaricales</taxon>
        <taxon>Pleurotineae</taxon>
        <taxon>Pleurotaceae</taxon>
        <taxon>Pleurotus</taxon>
    </lineage>
</organism>
<comment type="caution">
    <text evidence="5">The sequence shown here is derived from an EMBL/GenBank/DDBJ whole genome shotgun (WGS) entry which is preliminary data.</text>
</comment>
<gene>
    <name evidence="5" type="ORF">BDN71DRAFT_1450674</name>
</gene>
<proteinExistence type="inferred from homology"/>
<feature type="region of interest" description="Disordered" evidence="3">
    <location>
        <begin position="141"/>
        <end position="173"/>
    </location>
</feature>
<sequence>MSFTDWSTGQNVGAGKQSSMLVCTSTIEDFGHIPSTEEQTRDEAQKAVTGRRSWKTVRGGSGEAVWSPQLEAALIEGLEKYQPESKKATKSLGRFPMRNRFISDYVFQVTGKRRTPKQVGSRIQQLRDTCKGEHILRLISRNSGSSGSITPEPHCSPDPSPSPTSSTFPPEHAISASSPIELRQRIPLQLSVSISTCAGSSSSRPPYIFLDHPQDMQRIRLGSIPEAMHLVDHRASKMLASMDPSVMIVSGVQLWEQYDIFLLESESRALVYKERCQLQPCPSTQVGQWIYQTALVQGRWKDLCCDQFPEQYVLQHSFVPLPSVITASNKQQPTCTGNEISVLYFFDGPEYTTPSDNLVLYPRGVSYDQSSSGFPSSMSFYEMPPDAQWPCVLSASRSTDSWTHGYNNTSVGEQQYHYPYHGQ</sequence>
<dbReference type="SMART" id="SM00426">
    <property type="entry name" value="TEA"/>
    <property type="match status" value="1"/>
</dbReference>
<dbReference type="Proteomes" id="UP000807025">
    <property type="component" value="Unassembled WGS sequence"/>
</dbReference>
<evidence type="ECO:0000256" key="3">
    <source>
        <dbReference type="SAM" id="MobiDB-lite"/>
    </source>
</evidence>
<dbReference type="GO" id="GO:0003700">
    <property type="term" value="F:DNA-binding transcription factor activity"/>
    <property type="evidence" value="ECO:0007669"/>
    <property type="project" value="InterPro"/>
</dbReference>
<name>A0A9P5ZRG8_PLEER</name>
<dbReference type="InterPro" id="IPR000818">
    <property type="entry name" value="TEA/ATTS_dom"/>
</dbReference>
<feature type="DNA-binding region" description="TEA" evidence="2">
    <location>
        <begin position="59"/>
        <end position="133"/>
    </location>
</feature>
<keyword evidence="6" id="KW-1185">Reference proteome</keyword>
<evidence type="ECO:0000256" key="2">
    <source>
        <dbReference type="PROSITE-ProRule" id="PRU00505"/>
    </source>
</evidence>
<evidence type="ECO:0000313" key="6">
    <source>
        <dbReference type="Proteomes" id="UP000807025"/>
    </source>
</evidence>
<accession>A0A9P5ZRG8</accession>
<dbReference type="Gene3D" id="6.10.20.40">
    <property type="entry name" value="TEA/ATTS domain"/>
    <property type="match status" value="1"/>
</dbReference>
<dbReference type="PROSITE" id="PS51088">
    <property type="entry name" value="TEA_2"/>
    <property type="match status" value="1"/>
</dbReference>
<evidence type="ECO:0000313" key="5">
    <source>
        <dbReference type="EMBL" id="KAF9493137.1"/>
    </source>
</evidence>
<reference evidence="5" key="1">
    <citation type="submission" date="2020-11" db="EMBL/GenBank/DDBJ databases">
        <authorList>
            <consortium name="DOE Joint Genome Institute"/>
            <person name="Ahrendt S."/>
            <person name="Riley R."/>
            <person name="Andreopoulos W."/>
            <person name="Labutti K."/>
            <person name="Pangilinan J."/>
            <person name="Ruiz-Duenas F.J."/>
            <person name="Barrasa J.M."/>
            <person name="Sanchez-Garcia M."/>
            <person name="Camarero S."/>
            <person name="Miyauchi S."/>
            <person name="Serrano A."/>
            <person name="Linde D."/>
            <person name="Babiker R."/>
            <person name="Drula E."/>
            <person name="Ayuso-Fernandez I."/>
            <person name="Pacheco R."/>
            <person name="Padilla G."/>
            <person name="Ferreira P."/>
            <person name="Barriuso J."/>
            <person name="Kellner H."/>
            <person name="Castanera R."/>
            <person name="Alfaro M."/>
            <person name="Ramirez L."/>
            <person name="Pisabarro A.G."/>
            <person name="Kuo A."/>
            <person name="Tritt A."/>
            <person name="Lipzen A."/>
            <person name="He G."/>
            <person name="Yan M."/>
            <person name="Ng V."/>
            <person name="Cullen D."/>
            <person name="Martin F."/>
            <person name="Rosso M.-N."/>
            <person name="Henrissat B."/>
            <person name="Hibbett D."/>
            <person name="Martinez A.T."/>
            <person name="Grigoriev I.V."/>
        </authorList>
    </citation>
    <scope>NUCLEOTIDE SEQUENCE</scope>
    <source>
        <strain evidence="5">ATCC 90797</strain>
    </source>
</reference>
<dbReference type="InterPro" id="IPR038096">
    <property type="entry name" value="TEA/ATTS_sf"/>
</dbReference>
<dbReference type="EMBL" id="MU154590">
    <property type="protein sequence ID" value="KAF9493137.1"/>
    <property type="molecule type" value="Genomic_DNA"/>
</dbReference>
<protein>
    <recommendedName>
        <fullName evidence="4">TEA domain-containing protein</fullName>
    </recommendedName>
</protein>
<evidence type="ECO:0000256" key="1">
    <source>
        <dbReference type="ARBA" id="ARBA00008421"/>
    </source>
</evidence>
<dbReference type="OrthoDB" id="10006572at2759"/>